<dbReference type="Proteomes" id="UP001204486">
    <property type="component" value="Unassembled WGS sequence"/>
</dbReference>
<name>A0AAW5IWA9_9BACT</name>
<organism evidence="1 2">
    <name type="scientific">Segatella copri</name>
    <dbReference type="NCBI Taxonomy" id="165179"/>
    <lineage>
        <taxon>Bacteria</taxon>
        <taxon>Pseudomonadati</taxon>
        <taxon>Bacteroidota</taxon>
        <taxon>Bacteroidia</taxon>
        <taxon>Bacteroidales</taxon>
        <taxon>Prevotellaceae</taxon>
        <taxon>Segatella</taxon>
    </lineage>
</organism>
<dbReference type="EMBL" id="JANDWN010000036">
    <property type="protein sequence ID" value="MCP9600701.1"/>
    <property type="molecule type" value="Genomic_DNA"/>
</dbReference>
<proteinExistence type="predicted"/>
<comment type="caution">
    <text evidence="1">The sequence shown here is derived from an EMBL/GenBank/DDBJ whole genome shotgun (WGS) entry which is preliminary data.</text>
</comment>
<protein>
    <submittedName>
        <fullName evidence="1">Uncharacterized protein</fullName>
    </submittedName>
</protein>
<evidence type="ECO:0000313" key="2">
    <source>
        <dbReference type="Proteomes" id="UP001204486"/>
    </source>
</evidence>
<dbReference type="RefSeq" id="WP_254974621.1">
    <property type="nucleotide sequence ID" value="NZ_JANDWK010000033.1"/>
</dbReference>
<gene>
    <name evidence="1" type="ORF">NNC55_12175</name>
</gene>
<evidence type="ECO:0000313" key="1">
    <source>
        <dbReference type="EMBL" id="MCP9600701.1"/>
    </source>
</evidence>
<accession>A0AAW5IWA9</accession>
<reference evidence="1" key="1">
    <citation type="submission" date="2022-07" db="EMBL/GenBank/DDBJ databases">
        <title>Prevotella copri.</title>
        <authorList>
            <person name="Yang C."/>
        </authorList>
    </citation>
    <scope>NUCLEOTIDE SEQUENCE</scope>
    <source>
        <strain evidence="1">HF1476</strain>
    </source>
</reference>
<sequence length="63" mass="7653">MADKEVLERILSMLPEEFQDVYDDTIPEAKEIRKKMRKKFPSIKFYSYAMPMFEDIRKLNYKG</sequence>
<dbReference type="AlphaFoldDB" id="A0AAW5IWA9"/>